<proteinExistence type="predicted"/>
<name>A0AAN9MHT6_PHACN</name>
<keyword evidence="2" id="KW-1185">Reference proteome</keyword>
<comment type="caution">
    <text evidence="1">The sequence shown here is derived from an EMBL/GenBank/DDBJ whole genome shotgun (WGS) entry which is preliminary data.</text>
</comment>
<sequence length="77" mass="9216">MYLNCEGYLVYDFFNMDKLSEGQLYCIPSERNLVTEKIMVSVEFFSAGVLMQRFYKYKVSFSFKFRLIWHLSSLKQG</sequence>
<organism evidence="1 2">
    <name type="scientific">Phaseolus coccineus</name>
    <name type="common">Scarlet runner bean</name>
    <name type="synonym">Phaseolus multiflorus</name>
    <dbReference type="NCBI Taxonomy" id="3886"/>
    <lineage>
        <taxon>Eukaryota</taxon>
        <taxon>Viridiplantae</taxon>
        <taxon>Streptophyta</taxon>
        <taxon>Embryophyta</taxon>
        <taxon>Tracheophyta</taxon>
        <taxon>Spermatophyta</taxon>
        <taxon>Magnoliopsida</taxon>
        <taxon>eudicotyledons</taxon>
        <taxon>Gunneridae</taxon>
        <taxon>Pentapetalae</taxon>
        <taxon>rosids</taxon>
        <taxon>fabids</taxon>
        <taxon>Fabales</taxon>
        <taxon>Fabaceae</taxon>
        <taxon>Papilionoideae</taxon>
        <taxon>50 kb inversion clade</taxon>
        <taxon>NPAAA clade</taxon>
        <taxon>indigoferoid/millettioid clade</taxon>
        <taxon>Phaseoleae</taxon>
        <taxon>Phaseolus</taxon>
    </lineage>
</organism>
<accession>A0AAN9MHT6</accession>
<dbReference type="Proteomes" id="UP001374584">
    <property type="component" value="Unassembled WGS sequence"/>
</dbReference>
<gene>
    <name evidence="1" type="ORF">VNO80_17708</name>
</gene>
<protein>
    <submittedName>
        <fullName evidence="1">Uncharacterized protein</fullName>
    </submittedName>
</protein>
<reference evidence="1 2" key="1">
    <citation type="submission" date="2024-01" db="EMBL/GenBank/DDBJ databases">
        <title>The genomes of 5 underutilized Papilionoideae crops provide insights into root nodulation and disease resistanc.</title>
        <authorList>
            <person name="Jiang F."/>
        </authorList>
    </citation>
    <scope>NUCLEOTIDE SEQUENCE [LARGE SCALE GENOMIC DNA]</scope>
    <source>
        <strain evidence="1">JINMINGXINNONG_FW02</strain>
        <tissue evidence="1">Leaves</tissue>
    </source>
</reference>
<evidence type="ECO:0000313" key="2">
    <source>
        <dbReference type="Proteomes" id="UP001374584"/>
    </source>
</evidence>
<dbReference type="EMBL" id="JAYMYR010000007">
    <property type="protein sequence ID" value="KAK7352288.1"/>
    <property type="molecule type" value="Genomic_DNA"/>
</dbReference>
<dbReference type="AlphaFoldDB" id="A0AAN9MHT6"/>
<evidence type="ECO:0000313" key="1">
    <source>
        <dbReference type="EMBL" id="KAK7352288.1"/>
    </source>
</evidence>